<sequence>MFASCASICMISSLLTLVCTNTCAFKIIYINQIVSVKCYLHALVIQGKTLTKHFC</sequence>
<feature type="signal peptide" evidence="1">
    <location>
        <begin position="1"/>
        <end position="24"/>
    </location>
</feature>
<reference evidence="2" key="1">
    <citation type="submission" date="2015-07" db="EMBL/GenBank/DDBJ databases">
        <title>MeaNS - Measles Nucleotide Surveillance Program.</title>
        <authorList>
            <person name="Tran T."/>
            <person name="Druce J."/>
        </authorList>
    </citation>
    <scope>NUCLEOTIDE SEQUENCE</scope>
    <source>
        <strain evidence="2">UCB-OBI-ISO-001</strain>
        <tissue evidence="2">Gonad</tissue>
    </source>
</reference>
<evidence type="ECO:0000256" key="1">
    <source>
        <dbReference type="SAM" id="SignalP"/>
    </source>
</evidence>
<feature type="chain" id="PRO_5005584223" evidence="1">
    <location>
        <begin position="25"/>
        <end position="55"/>
    </location>
</feature>
<gene>
    <name evidence="2" type="ORF">OCBIM_22034552mg</name>
</gene>
<evidence type="ECO:0000313" key="2">
    <source>
        <dbReference type="EMBL" id="KOF96580.1"/>
    </source>
</evidence>
<dbReference type="EMBL" id="KQ416536">
    <property type="protein sequence ID" value="KOF96580.1"/>
    <property type="molecule type" value="Genomic_DNA"/>
</dbReference>
<keyword evidence="1" id="KW-0732">Signal</keyword>
<accession>A0A0L8I6D7</accession>
<proteinExistence type="predicted"/>
<protein>
    <submittedName>
        <fullName evidence="2">Uncharacterized protein</fullName>
    </submittedName>
</protein>
<organism evidence="2">
    <name type="scientific">Octopus bimaculoides</name>
    <name type="common">California two-spotted octopus</name>
    <dbReference type="NCBI Taxonomy" id="37653"/>
    <lineage>
        <taxon>Eukaryota</taxon>
        <taxon>Metazoa</taxon>
        <taxon>Spiralia</taxon>
        <taxon>Lophotrochozoa</taxon>
        <taxon>Mollusca</taxon>
        <taxon>Cephalopoda</taxon>
        <taxon>Coleoidea</taxon>
        <taxon>Octopodiformes</taxon>
        <taxon>Octopoda</taxon>
        <taxon>Incirrata</taxon>
        <taxon>Octopodidae</taxon>
        <taxon>Octopus</taxon>
    </lineage>
</organism>
<dbReference type="AlphaFoldDB" id="A0A0L8I6D7"/>
<name>A0A0L8I6D7_OCTBM</name>